<proteinExistence type="predicted"/>
<name>A0A1G2QB33_9BACT</name>
<feature type="transmembrane region" description="Helical" evidence="4">
    <location>
        <begin position="202"/>
        <end position="221"/>
    </location>
</feature>
<dbReference type="SMART" id="SM00028">
    <property type="entry name" value="TPR"/>
    <property type="match status" value="4"/>
</dbReference>
<sequence>MTKTSRLIDQLPAYVLYAIIFLVPLAFWPSPYVLAGADKKFLFIVLTAVLAVVWWLSRTKAPAITLPGRWWLLALGALPIAAVISSLFSGAPHHSLISLGMENATAWAFYWWFWFTVVAAMVWTNRRTAGLYGLVAALSVGVLVALFQWLKLLLGNFTQLAIFANPAANLIGKWNEFGLFMGLTVVLSIAFLEFLPWRRMPLPAWLSWLGLGLGLASLVVVNYWYSWLLVGSAALIISAAKLIRDRRSVELKAHPAGWHYLWSRPAWVAALALVLILLGNQVVWPAAAERVGLAGQITAAGDWLGIQVLEVSPSWQGTTQVTTGAIKESPLFGVGPNKFASAWFKYRPGDVNASPFWSMSFDYGVGFWPSLAVTMGILGVVVGVLFFLISINFLLKGLFAAKFQTDANWPFLAVTAVGALYLLAASAIYPTGTVLLVYLFTLLALFIALATALNLTPAWKIKWAAGADGLPMRYLISGIVIGLATLLLVAQSLLSGFYFTRALAAVNRDNDHIKGEILLAKAISINRHDLFYRSLVDLEQFFLADLLQNQDLKPEEAQARFQNILAALVDNSRRAVDYNKTNYLNWEYQGRAFESVVPLEIEGAYEAALAAYGRARVESGDLPSILLDLARLEATAGNTAQAKNYLTEALAKKPNYTEAIFVLAQIEAEAGNLTAAINLADQAAAAEPNNPTTFFASGLLKYQARDYRGAASALEQAVALNANYANARYFLGLAYDRLGLVTRALEQFEIILASNDVPEIRQIIANLEAGQSALAEIPPPAPEDREELPVEEDEG</sequence>
<feature type="transmembrane region" description="Helical" evidence="4">
    <location>
        <begin position="69"/>
        <end position="88"/>
    </location>
</feature>
<feature type="region of interest" description="Disordered" evidence="3">
    <location>
        <begin position="774"/>
        <end position="795"/>
    </location>
</feature>
<evidence type="ECO:0000313" key="6">
    <source>
        <dbReference type="Proteomes" id="UP000176494"/>
    </source>
</evidence>
<evidence type="ECO:0000313" key="5">
    <source>
        <dbReference type="EMBL" id="OHA57698.1"/>
    </source>
</evidence>
<feature type="transmembrane region" description="Helical" evidence="4">
    <location>
        <begin position="131"/>
        <end position="150"/>
    </location>
</feature>
<feature type="transmembrane region" description="Helical" evidence="4">
    <location>
        <begin position="407"/>
        <end position="429"/>
    </location>
</feature>
<evidence type="ECO:0000256" key="1">
    <source>
        <dbReference type="ARBA" id="ARBA00022737"/>
    </source>
</evidence>
<dbReference type="Gene3D" id="1.25.40.10">
    <property type="entry name" value="Tetratricopeptide repeat domain"/>
    <property type="match status" value="1"/>
</dbReference>
<feature type="transmembrane region" description="Helical" evidence="4">
    <location>
        <begin position="367"/>
        <end position="395"/>
    </location>
</feature>
<dbReference type="Pfam" id="PF14559">
    <property type="entry name" value="TPR_19"/>
    <property type="match status" value="1"/>
</dbReference>
<dbReference type="InterPro" id="IPR051012">
    <property type="entry name" value="CellSynth/LPSAsmb/PSIAsmb"/>
</dbReference>
<keyword evidence="4" id="KW-0472">Membrane</keyword>
<feature type="transmembrane region" description="Helical" evidence="4">
    <location>
        <begin position="177"/>
        <end position="195"/>
    </location>
</feature>
<dbReference type="InterPro" id="IPR011990">
    <property type="entry name" value="TPR-like_helical_dom_sf"/>
</dbReference>
<dbReference type="PANTHER" id="PTHR45586:SF1">
    <property type="entry name" value="LIPOPOLYSACCHARIDE ASSEMBLY PROTEIN B"/>
    <property type="match status" value="1"/>
</dbReference>
<accession>A0A1G2QB33</accession>
<evidence type="ECO:0000256" key="4">
    <source>
        <dbReference type="SAM" id="Phobius"/>
    </source>
</evidence>
<dbReference type="Pfam" id="PF13432">
    <property type="entry name" value="TPR_16"/>
    <property type="match status" value="1"/>
</dbReference>
<dbReference type="STRING" id="1802435.A2114_02765"/>
<feature type="transmembrane region" description="Helical" evidence="4">
    <location>
        <begin position="474"/>
        <end position="499"/>
    </location>
</feature>
<feature type="transmembrane region" description="Helical" evidence="4">
    <location>
        <begin position="435"/>
        <end position="453"/>
    </location>
</feature>
<feature type="transmembrane region" description="Helical" evidence="4">
    <location>
        <begin position="227"/>
        <end position="244"/>
    </location>
</feature>
<dbReference type="SUPFAM" id="SSF48452">
    <property type="entry name" value="TPR-like"/>
    <property type="match status" value="1"/>
</dbReference>
<dbReference type="EMBL" id="MHTG01000008">
    <property type="protein sequence ID" value="OHA57698.1"/>
    <property type="molecule type" value="Genomic_DNA"/>
</dbReference>
<dbReference type="PANTHER" id="PTHR45586">
    <property type="entry name" value="TPR REPEAT-CONTAINING PROTEIN PA4667"/>
    <property type="match status" value="1"/>
</dbReference>
<organism evidence="5 6">
    <name type="scientific">Candidatus Vogelbacteria bacterium GWA1_51_14</name>
    <dbReference type="NCBI Taxonomy" id="1802435"/>
    <lineage>
        <taxon>Bacteria</taxon>
        <taxon>Candidatus Vogeliibacteriota</taxon>
    </lineage>
</organism>
<keyword evidence="1" id="KW-0677">Repeat</keyword>
<comment type="caution">
    <text evidence="5">The sequence shown here is derived from an EMBL/GenBank/DDBJ whole genome shotgun (WGS) entry which is preliminary data.</text>
</comment>
<evidence type="ECO:0000256" key="2">
    <source>
        <dbReference type="ARBA" id="ARBA00022803"/>
    </source>
</evidence>
<dbReference type="InterPro" id="IPR019734">
    <property type="entry name" value="TPR_rpt"/>
</dbReference>
<feature type="transmembrane region" description="Helical" evidence="4">
    <location>
        <begin position="41"/>
        <end position="57"/>
    </location>
</feature>
<feature type="compositionally biased region" description="Acidic residues" evidence="3">
    <location>
        <begin position="784"/>
        <end position="795"/>
    </location>
</feature>
<reference evidence="5 6" key="1">
    <citation type="journal article" date="2016" name="Nat. Commun.">
        <title>Thousands of microbial genomes shed light on interconnected biogeochemical processes in an aquifer system.</title>
        <authorList>
            <person name="Anantharaman K."/>
            <person name="Brown C.T."/>
            <person name="Hug L.A."/>
            <person name="Sharon I."/>
            <person name="Castelle C.J."/>
            <person name="Probst A.J."/>
            <person name="Thomas B.C."/>
            <person name="Singh A."/>
            <person name="Wilkins M.J."/>
            <person name="Karaoz U."/>
            <person name="Brodie E.L."/>
            <person name="Williams K.H."/>
            <person name="Hubbard S.S."/>
            <person name="Banfield J.F."/>
        </authorList>
    </citation>
    <scope>NUCLEOTIDE SEQUENCE [LARGE SCALE GENOMIC DNA]</scope>
</reference>
<feature type="transmembrane region" description="Helical" evidence="4">
    <location>
        <begin position="265"/>
        <end position="284"/>
    </location>
</feature>
<feature type="transmembrane region" description="Helical" evidence="4">
    <location>
        <begin position="108"/>
        <end position="124"/>
    </location>
</feature>
<dbReference type="Proteomes" id="UP000176494">
    <property type="component" value="Unassembled WGS sequence"/>
</dbReference>
<keyword evidence="4" id="KW-1133">Transmembrane helix</keyword>
<dbReference type="AlphaFoldDB" id="A0A1G2QB33"/>
<keyword evidence="2" id="KW-0802">TPR repeat</keyword>
<feature type="transmembrane region" description="Helical" evidence="4">
    <location>
        <begin position="12"/>
        <end position="29"/>
    </location>
</feature>
<protein>
    <submittedName>
        <fullName evidence="5">Uncharacterized protein</fullName>
    </submittedName>
</protein>
<keyword evidence="4" id="KW-0812">Transmembrane</keyword>
<evidence type="ECO:0000256" key="3">
    <source>
        <dbReference type="SAM" id="MobiDB-lite"/>
    </source>
</evidence>
<gene>
    <name evidence="5" type="ORF">A2114_02765</name>
</gene>